<comment type="caution">
    <text evidence="1">The sequence shown here is derived from an EMBL/GenBank/DDBJ whole genome shotgun (WGS) entry which is preliminary data.</text>
</comment>
<protein>
    <submittedName>
        <fullName evidence="1">IS1 family transposase</fullName>
    </submittedName>
</protein>
<accession>A0ABS2FGJ0</accession>
<name>A0ABS2FGJ0_9CLOT</name>
<dbReference type="PANTHER" id="PTHR33293">
    <property type="entry name" value="INSERTION ELEMENT IS1 1 PROTEIN INSB-RELATED"/>
    <property type="match status" value="1"/>
</dbReference>
<keyword evidence="2" id="KW-1185">Reference proteome</keyword>
<dbReference type="EMBL" id="JACJLL010000032">
    <property type="protein sequence ID" value="MBM6819071.1"/>
    <property type="molecule type" value="Genomic_DNA"/>
</dbReference>
<evidence type="ECO:0000313" key="1">
    <source>
        <dbReference type="EMBL" id="MBM6819071.1"/>
    </source>
</evidence>
<dbReference type="PANTHER" id="PTHR33293:SF1">
    <property type="entry name" value="INSERTION ELEMENT IS1 1 PROTEIN INSB-RELATED"/>
    <property type="match status" value="1"/>
</dbReference>
<dbReference type="InterPro" id="IPR051354">
    <property type="entry name" value="Transposase_27_IS1"/>
</dbReference>
<reference evidence="1 2" key="1">
    <citation type="journal article" date="2021" name="Sci. Rep.">
        <title>The distribution of antibiotic resistance genes in chicken gut microbiota commensals.</title>
        <authorList>
            <person name="Juricova H."/>
            <person name="Matiasovicova J."/>
            <person name="Kubasova T."/>
            <person name="Cejkova D."/>
            <person name="Rychlik I."/>
        </authorList>
    </citation>
    <scope>NUCLEOTIDE SEQUENCE [LARGE SCALE GENOMIC DNA]</scope>
    <source>
        <strain evidence="1 2">An435</strain>
    </source>
</reference>
<sequence length="311" mass="37275">MSKTINNKEYRLKLFKEKIYKSTLKIESDKKQNEYIKCPHCKSKHVIKYGSYNGIQRYKCKNNKCERTFTKQTESPFRYSKKFKENCHKYKELYEKGLTIRECAEILNISIVTSFFWRHRFLYNLKQVNYVEKLCDYAELTRVVLLENFKGDRYSKNKEKDKISIVNAMNKSIDIISIIAARNHLGFRELKENIEPRIDKKAIAVAFLDGRLQAFSDKHNTINKIRIRRIDITPIDASYSVKIKRWLKKFRGVATKYIDHYLSWRANEYKNNIEYDYRLNKDEKLKLNIDLNIKITTYVSWNNIKSKVLPV</sequence>
<gene>
    <name evidence="1" type="ORF">H6A19_06920</name>
</gene>
<dbReference type="RefSeq" id="WP_204572157.1">
    <property type="nucleotide sequence ID" value="NZ_JACJLL010000032.1"/>
</dbReference>
<evidence type="ECO:0000313" key="2">
    <source>
        <dbReference type="Proteomes" id="UP000767334"/>
    </source>
</evidence>
<organism evidence="1 2">
    <name type="scientific">Clostridium saudiense</name>
    <dbReference type="NCBI Taxonomy" id="1414720"/>
    <lineage>
        <taxon>Bacteria</taxon>
        <taxon>Bacillati</taxon>
        <taxon>Bacillota</taxon>
        <taxon>Clostridia</taxon>
        <taxon>Eubacteriales</taxon>
        <taxon>Clostridiaceae</taxon>
        <taxon>Clostridium</taxon>
    </lineage>
</organism>
<dbReference type="Proteomes" id="UP000767334">
    <property type="component" value="Unassembled WGS sequence"/>
</dbReference>
<proteinExistence type="predicted"/>